<evidence type="ECO:0000313" key="3">
    <source>
        <dbReference type="EMBL" id="WNL18327.1"/>
    </source>
</evidence>
<dbReference type="EMBL" id="CP134850">
    <property type="protein sequence ID" value="WNL20462.1"/>
    <property type="molecule type" value="Genomic_DNA"/>
</dbReference>
<evidence type="ECO:0000313" key="1">
    <source>
        <dbReference type="EMBL" id="WNL12348.1"/>
    </source>
</evidence>
<evidence type="ECO:0000313" key="6">
    <source>
        <dbReference type="EMBL" id="WNL25741.1"/>
    </source>
</evidence>
<dbReference type="AlphaFoldDB" id="A0AA96I7X2"/>
<accession>A0AA96I7X2</accession>
<gene>
    <name evidence="2" type="ORF">RJG51_06360</name>
    <name evidence="1" type="ORF">RJG52_10630</name>
    <name evidence="3" type="ORF">RJG53_06910</name>
    <name evidence="5" type="ORF">RJG55_10625</name>
    <name evidence="4" type="ORF">RJG56_06760</name>
    <name evidence="6" type="ORF">RJG57_00765</name>
</gene>
<sequence>MQEIYKAEILEIKLEILKDTINELENFIYSKIHKNSNSYKKLKLYINTLIQEEFIYQRELNTSKTFNSENSISVIKIKTDILNSLFEIKKDFSCRTISETLELLSEFYIDDRYYDRLNKINECIISVKLEKNLNKSFFYICECENIDNKVIYFIDDIIIKNNIKYLDLRKFKLFKKSNSEEYLFSSRFNLDDLDEFYNIINRSL</sequence>
<organism evidence="4">
    <name type="scientific">Arcobacter sp. AZ-2023</name>
    <dbReference type="NCBI Taxonomy" id="3074453"/>
    <lineage>
        <taxon>Bacteria</taxon>
        <taxon>Pseudomonadati</taxon>
        <taxon>Campylobacterota</taxon>
        <taxon>Epsilonproteobacteria</taxon>
        <taxon>Campylobacterales</taxon>
        <taxon>Arcobacteraceae</taxon>
        <taxon>Arcobacter</taxon>
    </lineage>
</organism>
<reference evidence="1" key="2">
    <citation type="submission" date="2023-09" db="EMBL/GenBank/DDBJ databases">
        <title>Characterization of Arcobacter Isolates from Retail Chicken Sold in Supermarkets in Tbilisi, Georgia.</title>
        <authorList>
            <person name="Matthias R."/>
            <person name="Zautner A.E."/>
        </authorList>
    </citation>
    <scope>NUCLEOTIDE SEQUENCE</scope>
    <source>
        <strain evidence="2">LEO 108</strain>
        <strain evidence="1">LEO 109</strain>
    </source>
</reference>
<evidence type="ECO:0000313" key="2">
    <source>
        <dbReference type="EMBL" id="WNL13665.1"/>
    </source>
</evidence>
<reference evidence="4" key="1">
    <citation type="submission" date="2023-09" db="EMBL/GenBank/DDBJ databases">
        <title>Arcobacter tbilisiensis sp. nov. isolated from chicken meat in Tbilisi, Georgia.</title>
        <authorList>
            <person name="Matthias R."/>
            <person name="Zautner A.E."/>
        </authorList>
    </citation>
    <scope>NUCLEOTIDE SEQUENCE</scope>
    <source>
        <strain evidence="6">LEO 70</strain>
        <strain evidence="5">LEO 74</strain>
        <strain evidence="4">LEO 79</strain>
        <strain evidence="3">LEO 99</strain>
    </source>
</reference>
<evidence type="ECO:0000313" key="5">
    <source>
        <dbReference type="EMBL" id="WNL23366.1"/>
    </source>
</evidence>
<dbReference type="EMBL" id="CP134851">
    <property type="protein sequence ID" value="WNL23366.1"/>
    <property type="molecule type" value="Genomic_DNA"/>
</dbReference>
<dbReference type="EMBL" id="CP134845">
    <property type="protein sequence ID" value="WNL13665.1"/>
    <property type="molecule type" value="Genomic_DNA"/>
</dbReference>
<dbReference type="EMBL" id="CP134852">
    <property type="protein sequence ID" value="WNL25741.1"/>
    <property type="molecule type" value="Genomic_DNA"/>
</dbReference>
<proteinExistence type="predicted"/>
<dbReference type="EMBL" id="CP134844">
    <property type="protein sequence ID" value="WNL12348.1"/>
    <property type="molecule type" value="Genomic_DNA"/>
</dbReference>
<dbReference type="EMBL" id="CP134849">
    <property type="protein sequence ID" value="WNL18327.1"/>
    <property type="molecule type" value="Genomic_DNA"/>
</dbReference>
<protein>
    <submittedName>
        <fullName evidence="4">Uncharacterized protein</fullName>
    </submittedName>
</protein>
<name>A0AA96I7X2_9BACT</name>
<evidence type="ECO:0000313" key="4">
    <source>
        <dbReference type="EMBL" id="WNL20462.1"/>
    </source>
</evidence>